<feature type="domain" description="Schlafen AlbA-2" evidence="1">
    <location>
        <begin position="58"/>
        <end position="183"/>
    </location>
</feature>
<evidence type="ECO:0000259" key="1">
    <source>
        <dbReference type="Pfam" id="PF04326"/>
    </source>
</evidence>
<dbReference type="Gene3D" id="3.30.565.60">
    <property type="match status" value="1"/>
</dbReference>
<evidence type="ECO:0000313" key="3">
    <source>
        <dbReference type="Proteomes" id="UP000483362"/>
    </source>
</evidence>
<comment type="caution">
    <text evidence="2">The sequence shown here is derived from an EMBL/GenBank/DDBJ whole genome shotgun (WGS) entry which is preliminary data.</text>
</comment>
<gene>
    <name evidence="2" type="ORF">FYJ29_08120</name>
</gene>
<dbReference type="Proteomes" id="UP000483362">
    <property type="component" value="Unassembled WGS sequence"/>
</dbReference>
<dbReference type="InterPro" id="IPR038475">
    <property type="entry name" value="RecG_C_sf"/>
</dbReference>
<proteinExistence type="predicted"/>
<protein>
    <submittedName>
        <fullName evidence="2">AAA family ATPase</fullName>
    </submittedName>
</protein>
<dbReference type="Pfam" id="PF13749">
    <property type="entry name" value="HATPase_c_4"/>
    <property type="match status" value="1"/>
</dbReference>
<dbReference type="PANTHER" id="PTHR30595">
    <property type="entry name" value="GLPR-RELATED TRANSCRIPTIONAL REPRESSOR"/>
    <property type="match status" value="1"/>
</dbReference>
<reference evidence="2 3" key="1">
    <citation type="submission" date="2019-08" db="EMBL/GenBank/DDBJ databases">
        <title>In-depth cultivation of the pig gut microbiome towards novel bacterial diversity and tailored functional studies.</title>
        <authorList>
            <person name="Wylensek D."/>
            <person name="Hitch T.C.A."/>
            <person name="Clavel T."/>
        </authorList>
    </citation>
    <scope>NUCLEOTIDE SEQUENCE [LARGE SCALE GENOMIC DNA]</scope>
    <source>
        <strain evidence="2 3">Oil-RF-744-WCA-WT-10</strain>
    </source>
</reference>
<dbReference type="InterPro" id="IPR007421">
    <property type="entry name" value="Schlafen_AlbA_2_dom"/>
</dbReference>
<dbReference type="Gene3D" id="3.30.950.30">
    <property type="entry name" value="Schlafen, AAA domain"/>
    <property type="match status" value="1"/>
</dbReference>
<dbReference type="AlphaFoldDB" id="A0A6L5XB85"/>
<dbReference type="Pfam" id="PF04326">
    <property type="entry name" value="SLFN_AlbA_2"/>
    <property type="match status" value="1"/>
</dbReference>
<accession>A0A6L5XB85</accession>
<dbReference type="PANTHER" id="PTHR30595:SF6">
    <property type="entry name" value="SCHLAFEN ALBA-2 DOMAIN-CONTAINING PROTEIN"/>
    <property type="match status" value="1"/>
</dbReference>
<keyword evidence="3" id="KW-1185">Reference proteome</keyword>
<dbReference type="InterPro" id="IPR038461">
    <property type="entry name" value="Schlafen_AlbA_2_dom_sf"/>
</dbReference>
<name>A0A6L5XB85_9BACT</name>
<sequence>MARTIRVVGGLCRDSIGLFRKHTANPFIFCTFAKLILSGSNMTKQEISEYIRTQFPKENESCDWKEYKNLQNSLCGHEGDDVVSYVSAISNMNGGAIVVGIQDKTFEVVGIQNFGNYNIESAKARIAEKCRNLPTENLEITELKADDTDTVVWIISVPKHRPKLPVYAHNKAWQRIGDSLIEMKEERLQSILSELLITDDWSVAIVPNATLDDLDSEAIEKARKEYTVRNPYRKAEISAWDNKKFLDKAKITINGKITRAALVLLGKEESEYLLSPYVACIRWSLRSVGSMQNKDYEILTMPLLLSVDKLYNKVRNVKYRLVRPDSLFPEEMLRYDMFNIREPLNNAIAHQDYTKCARIEVVEYEDDHIIFQNYGDFLPQNVENVVIKDCPESVYRNRFLVEAMRNLNMIETEGGGIKKMFVNQRMRFFPMPEYDLSDGKVRVTITGKVIDENFARILADNPNLGLEDIMLLDKVQKQKTITDDQLVYLRKHKFIEGRKPHFFLAHKVVSRTRSTKMKSQYIKNRSFDDEYFMKLIVEYLKKFGKASRKDINELLMDKLSDVLDSTQKRHKIDYQLKKLKDSGKINFGEDHKWILAE</sequence>
<dbReference type="EMBL" id="VULT01000011">
    <property type="protein sequence ID" value="MSS17719.1"/>
    <property type="molecule type" value="Genomic_DNA"/>
</dbReference>
<evidence type="ECO:0000313" key="2">
    <source>
        <dbReference type="EMBL" id="MSS17719.1"/>
    </source>
</evidence>
<organism evidence="2 3">
    <name type="scientific">Sodaliphilus pleomorphus</name>
    <dbReference type="NCBI Taxonomy" id="2606626"/>
    <lineage>
        <taxon>Bacteria</taxon>
        <taxon>Pseudomonadati</taxon>
        <taxon>Bacteroidota</taxon>
        <taxon>Bacteroidia</taxon>
        <taxon>Bacteroidales</taxon>
        <taxon>Muribaculaceae</taxon>
        <taxon>Sodaliphilus</taxon>
    </lineage>
</organism>